<evidence type="ECO:0000259" key="1">
    <source>
        <dbReference type="Pfam" id="PF05598"/>
    </source>
</evidence>
<evidence type="ECO:0000259" key="2">
    <source>
        <dbReference type="Pfam" id="PF13751"/>
    </source>
</evidence>
<evidence type="ECO:0000313" key="4">
    <source>
        <dbReference type="Proteomes" id="UP000277811"/>
    </source>
</evidence>
<dbReference type="Proteomes" id="UP000277811">
    <property type="component" value="Unassembled WGS sequence"/>
</dbReference>
<dbReference type="NCBIfam" id="NF033551">
    <property type="entry name" value="transpos_IS1182"/>
    <property type="match status" value="1"/>
</dbReference>
<feature type="domain" description="Transposase DDE" evidence="2">
    <location>
        <begin position="363"/>
        <end position="483"/>
    </location>
</feature>
<gene>
    <name evidence="3" type="ORF">LUCI_3576</name>
</gene>
<name>A0A498RBG7_9FIRM</name>
<reference evidence="3 4" key="1">
    <citation type="submission" date="2018-06" db="EMBL/GenBank/DDBJ databases">
        <authorList>
            <person name="Strepis N."/>
        </authorList>
    </citation>
    <scope>NUCLEOTIDE SEQUENCE [LARGE SCALE GENOMIC DNA]</scope>
    <source>
        <strain evidence="3">LUCI</strain>
    </source>
</reference>
<dbReference type="Pfam" id="PF05598">
    <property type="entry name" value="DUF772"/>
    <property type="match status" value="1"/>
</dbReference>
<dbReference type="EMBL" id="UPPP01000087">
    <property type="protein sequence ID" value="VBB08305.1"/>
    <property type="molecule type" value="Genomic_DNA"/>
</dbReference>
<dbReference type="PANTHER" id="PTHR33408:SF2">
    <property type="entry name" value="TRANSPOSASE DDE DOMAIN-CONTAINING PROTEIN"/>
    <property type="match status" value="1"/>
</dbReference>
<sequence>MLKTTPKQLSLYSVLYDKIPENHILKVINKTVDFSFVNKLLEDSYSKKIGRPEKEPEMMAKLLILQYLYNLSDVRVIEEVSLNLAYMWFVGINPDEELPDASLLAKFRTQRLKDTSMDDIIQEVVHQCIEKGIIKSHGLSIDATHTAANTTKKVPERIMKHLAKKIFKTLDRENGKILSEMDTNIPDYKAMENHEEAKTVMKTYLEEVIAKVQESNEFSDMPCTQDAITEATNIISDEKFILQKGIRSLIDQDARVGYKSKTDSFFGYKVEFAMIPEERIITAIEVSDGAYVDGSKFEDLYKRTKTSGFDIKEFYGDKGYFRKPILDILKEDQVETIIPVSASVYKLDDSKFSYNKDSDQWFCERGNYTISKKCRRQKNKAAMLTYTFDKKVCINCPNINQCINGKSKVKQLSVGINAGEYYEYSQRSKTAEFQEKYKKRASHEWKNGEMKRFHGLDRARGYGLRSMTIQAKLTVLAVNLKRIASLVSSYFACFKQSFFWINIFLRNFRCELSRSA</sequence>
<dbReference type="InterPro" id="IPR047629">
    <property type="entry name" value="IS1182_transpos"/>
</dbReference>
<dbReference type="AlphaFoldDB" id="A0A498RBG7"/>
<accession>A0A498RBG7</accession>
<evidence type="ECO:0000313" key="3">
    <source>
        <dbReference type="EMBL" id="VBB08305.1"/>
    </source>
</evidence>
<keyword evidence="4" id="KW-1185">Reference proteome</keyword>
<dbReference type="InterPro" id="IPR025668">
    <property type="entry name" value="Tnp_DDE_dom"/>
</dbReference>
<dbReference type="RefSeq" id="WP_243638755.1">
    <property type="nucleotide sequence ID" value="NZ_UPPP01000087.1"/>
</dbReference>
<dbReference type="PANTHER" id="PTHR33408">
    <property type="entry name" value="TRANSPOSASE"/>
    <property type="match status" value="1"/>
</dbReference>
<dbReference type="InterPro" id="IPR008490">
    <property type="entry name" value="Transposase_InsH_N"/>
</dbReference>
<evidence type="ECO:0008006" key="5">
    <source>
        <dbReference type="Google" id="ProtNLM"/>
    </source>
</evidence>
<feature type="domain" description="Transposase InsH N-terminal" evidence="1">
    <location>
        <begin position="14"/>
        <end position="109"/>
    </location>
</feature>
<proteinExistence type="predicted"/>
<dbReference type="Pfam" id="PF13751">
    <property type="entry name" value="DDE_Tnp_1_6"/>
    <property type="match status" value="1"/>
</dbReference>
<organism evidence="3 4">
    <name type="scientific">Lucifera butyrica</name>
    <dbReference type="NCBI Taxonomy" id="1351585"/>
    <lineage>
        <taxon>Bacteria</taxon>
        <taxon>Bacillati</taxon>
        <taxon>Bacillota</taxon>
        <taxon>Negativicutes</taxon>
        <taxon>Veillonellales</taxon>
        <taxon>Veillonellaceae</taxon>
        <taxon>Lucifera</taxon>
    </lineage>
</organism>
<protein>
    <recommendedName>
        <fullName evidence="5">Transposase InsH N-terminal domain-containing protein</fullName>
    </recommendedName>
</protein>